<reference evidence="1 2" key="1">
    <citation type="submission" date="2018-05" db="EMBL/GenBank/DDBJ databases">
        <title>Kurthia sibirica genome sequence.</title>
        <authorList>
            <person name="Maclea K.S."/>
            <person name="Goen A.E."/>
        </authorList>
    </citation>
    <scope>NUCLEOTIDE SEQUENCE [LARGE SCALE GENOMIC DNA]</scope>
    <source>
        <strain evidence="1 2">ATCC 49154</strain>
    </source>
</reference>
<dbReference type="Gene3D" id="3.40.50.10540">
    <property type="entry name" value="Crotonobetainyl-coa:carnitine coa-transferase, domain 1"/>
    <property type="match status" value="1"/>
</dbReference>
<dbReference type="OrthoDB" id="9797653at2"/>
<dbReference type="InterPro" id="IPR023606">
    <property type="entry name" value="CoA-Trfase_III_dom_1_sf"/>
</dbReference>
<dbReference type="PANTHER" id="PTHR48228">
    <property type="entry name" value="SUCCINYL-COA--D-CITRAMALATE COA-TRANSFERASE"/>
    <property type="match status" value="1"/>
</dbReference>
<proteinExistence type="predicted"/>
<dbReference type="Proteomes" id="UP000245938">
    <property type="component" value="Unassembled WGS sequence"/>
</dbReference>
<dbReference type="InterPro" id="IPR003673">
    <property type="entry name" value="CoA-Trfase_fam_III"/>
</dbReference>
<comment type="caution">
    <text evidence="1">The sequence shown here is derived from an EMBL/GenBank/DDBJ whole genome shotgun (WGS) entry which is preliminary data.</text>
</comment>
<dbReference type="GO" id="GO:0003824">
    <property type="term" value="F:catalytic activity"/>
    <property type="evidence" value="ECO:0007669"/>
    <property type="project" value="InterPro"/>
</dbReference>
<dbReference type="EMBL" id="QFVR01000003">
    <property type="protein sequence ID" value="PWI26399.1"/>
    <property type="molecule type" value="Genomic_DNA"/>
</dbReference>
<dbReference type="AlphaFoldDB" id="A0A2U3APG1"/>
<name>A0A2U3APG1_9BACL</name>
<dbReference type="SUPFAM" id="SSF89796">
    <property type="entry name" value="CoA-transferase family III (CaiB/BaiF)"/>
    <property type="match status" value="1"/>
</dbReference>
<protein>
    <submittedName>
        <fullName evidence="1">Carnitine dehydratase</fullName>
    </submittedName>
</protein>
<keyword evidence="2" id="KW-1185">Reference proteome</keyword>
<dbReference type="InterPro" id="IPR050509">
    <property type="entry name" value="CoA-transferase_III"/>
</dbReference>
<dbReference type="Gene3D" id="3.30.1540.10">
    <property type="entry name" value="formyl-coa transferase, domain 3"/>
    <property type="match status" value="1"/>
</dbReference>
<dbReference type="RefSeq" id="WP_109305003.1">
    <property type="nucleotide sequence ID" value="NZ_BJUF01000022.1"/>
</dbReference>
<sequence>MLKDIKIIDFTSLLPGPFSTMLLADLGADVLHIVRPNSVVAWGTNEYLLRSKKVIEVDLKDSTVIEQLYELIKGADVVIEQFRPGVMARLQLGYEQLKKYNEHIIYCSITGYGQNGPYRDRAGHDINYVSLAGLASQSGSVMEGPLNNGTQIADIGGGSMYSAVAILAAYIHRQKTGEGQYIDVSMTDTSLTYNALTIQNYLMKAQIPQREEELLNGGTFYGFYQTKDRRYFSVGSLEPAFRQSLCEALGMSSAIPLSMSMKKEDIYSFKKLLQAAFSAHNYAELLTIFSRYDACVEPVLSLDEVFKHPQIIARNMIVDVKDTIGNQSKQLRQPIVFSNYTTVYSQMVRLNSLTDY</sequence>
<dbReference type="PANTHER" id="PTHR48228:SF5">
    <property type="entry name" value="ALPHA-METHYLACYL-COA RACEMASE"/>
    <property type="match status" value="1"/>
</dbReference>
<gene>
    <name evidence="1" type="ORF">DEX24_03425</name>
</gene>
<dbReference type="InterPro" id="IPR044855">
    <property type="entry name" value="CoA-Trfase_III_dom3_sf"/>
</dbReference>
<organism evidence="1 2">
    <name type="scientific">Kurthia sibirica</name>
    <dbReference type="NCBI Taxonomy" id="202750"/>
    <lineage>
        <taxon>Bacteria</taxon>
        <taxon>Bacillati</taxon>
        <taxon>Bacillota</taxon>
        <taxon>Bacilli</taxon>
        <taxon>Bacillales</taxon>
        <taxon>Caryophanaceae</taxon>
        <taxon>Kurthia</taxon>
    </lineage>
</organism>
<dbReference type="Pfam" id="PF02515">
    <property type="entry name" value="CoA_transf_3"/>
    <property type="match status" value="1"/>
</dbReference>
<accession>A0A2U3APG1</accession>
<evidence type="ECO:0000313" key="2">
    <source>
        <dbReference type="Proteomes" id="UP000245938"/>
    </source>
</evidence>
<evidence type="ECO:0000313" key="1">
    <source>
        <dbReference type="EMBL" id="PWI26399.1"/>
    </source>
</evidence>